<gene>
    <name evidence="1" type="ORF">ACFOHJ_00715</name>
</gene>
<comment type="caution">
    <text evidence="1">The sequence shown here is derived from an EMBL/GenBank/DDBJ whole genome shotgun (WGS) entry which is preliminary data.</text>
</comment>
<dbReference type="Gene3D" id="3.30.1330.40">
    <property type="entry name" value="RutC-like"/>
    <property type="match status" value="1"/>
</dbReference>
<dbReference type="Pfam" id="PF01042">
    <property type="entry name" value="Ribonuc_L-PSP"/>
    <property type="match status" value="1"/>
</dbReference>
<dbReference type="RefSeq" id="WP_378217474.1">
    <property type="nucleotide sequence ID" value="NZ_JBHRTK010000001.1"/>
</dbReference>
<evidence type="ECO:0000313" key="1">
    <source>
        <dbReference type="EMBL" id="MFC3204730.1"/>
    </source>
</evidence>
<proteinExistence type="predicted"/>
<accession>A0ABV7K5M5</accession>
<dbReference type="PANTHER" id="PTHR11803">
    <property type="entry name" value="2-IMINOBUTANOATE/2-IMINOPROPANOATE DEAMINASE RIDA"/>
    <property type="match status" value="1"/>
</dbReference>
<dbReference type="PANTHER" id="PTHR11803:SF39">
    <property type="entry name" value="2-IMINOBUTANOATE_2-IMINOPROPANOATE DEAMINASE"/>
    <property type="match status" value="1"/>
</dbReference>
<dbReference type="EMBL" id="JBHRTK010000001">
    <property type="protein sequence ID" value="MFC3204730.1"/>
    <property type="molecule type" value="Genomic_DNA"/>
</dbReference>
<organism evidence="1 2">
    <name type="scientific">Aquamicrobium soli</name>
    <dbReference type="NCBI Taxonomy" id="1811518"/>
    <lineage>
        <taxon>Bacteria</taxon>
        <taxon>Pseudomonadati</taxon>
        <taxon>Pseudomonadota</taxon>
        <taxon>Alphaproteobacteria</taxon>
        <taxon>Hyphomicrobiales</taxon>
        <taxon>Phyllobacteriaceae</taxon>
        <taxon>Aquamicrobium</taxon>
    </lineage>
</organism>
<evidence type="ECO:0000313" key="2">
    <source>
        <dbReference type="Proteomes" id="UP001595583"/>
    </source>
</evidence>
<dbReference type="EC" id="3.5.-.-" evidence="1"/>
<dbReference type="GO" id="GO:0016787">
    <property type="term" value="F:hydrolase activity"/>
    <property type="evidence" value="ECO:0007669"/>
    <property type="project" value="UniProtKB-KW"/>
</dbReference>
<sequence>MRWGDKAMERINAENVTPYRNPISHAVRTGNLVFLSGITPFKGDREIAREDFPAQLRQVLANIAEILAAAGSRMDLMVKTTVYLRRKQDFAAMNDISREAFTAGFPARTTIITELSHPDFLVQIDGVAECVT</sequence>
<dbReference type="SUPFAM" id="SSF55298">
    <property type="entry name" value="YjgF-like"/>
    <property type="match status" value="1"/>
</dbReference>
<dbReference type="Proteomes" id="UP001595583">
    <property type="component" value="Unassembled WGS sequence"/>
</dbReference>
<keyword evidence="2" id="KW-1185">Reference proteome</keyword>
<name>A0ABV7K5M5_9HYPH</name>
<dbReference type="InterPro" id="IPR006175">
    <property type="entry name" value="YjgF/YER057c/UK114"/>
</dbReference>
<reference evidence="2" key="1">
    <citation type="journal article" date="2019" name="Int. J. Syst. Evol. Microbiol.">
        <title>The Global Catalogue of Microorganisms (GCM) 10K type strain sequencing project: providing services to taxonomists for standard genome sequencing and annotation.</title>
        <authorList>
            <consortium name="The Broad Institute Genomics Platform"/>
            <consortium name="The Broad Institute Genome Sequencing Center for Infectious Disease"/>
            <person name="Wu L."/>
            <person name="Ma J."/>
        </authorList>
    </citation>
    <scope>NUCLEOTIDE SEQUENCE [LARGE SCALE GENOMIC DNA]</scope>
    <source>
        <strain evidence="2">KCTC 52165</strain>
    </source>
</reference>
<dbReference type="CDD" id="cd00448">
    <property type="entry name" value="YjgF_YER057c_UK114_family"/>
    <property type="match status" value="1"/>
</dbReference>
<keyword evidence="1" id="KW-0378">Hydrolase</keyword>
<protein>
    <submittedName>
        <fullName evidence="1">RidA family protein</fullName>
        <ecNumber evidence="1">3.5.-.-</ecNumber>
    </submittedName>
</protein>
<dbReference type="InterPro" id="IPR035959">
    <property type="entry name" value="RutC-like_sf"/>
</dbReference>